<dbReference type="InterPro" id="IPR003961">
    <property type="entry name" value="FN3_dom"/>
</dbReference>
<keyword evidence="12" id="KW-1185">Reference proteome</keyword>
<protein>
    <recommendedName>
        <fullName evidence="10">Fibronectin type-III domain-containing protein</fullName>
    </recommendedName>
</protein>
<dbReference type="Pfam" id="PF09240">
    <property type="entry name" value="IL6Ra-bind"/>
    <property type="match status" value="1"/>
</dbReference>
<proteinExistence type="predicted"/>
<sequence length="381" mass="43738">MDIKWICAVTIILAWFCRASSAHQTSVEPPRNLQIIDPGLLGHLYIEWQPPPSLLTLDQCTIKYKLKYRSTGDADWKVVFTKKLKYGDGFDLSKRTEAKVQTLLEGHCTNESEVKSDWTHTTFQLPSQGELESQIRDFHCVYYNWEHLTCTWQLGQLAPPGARYELYYWYEGLDHAVQCSDYIQTHGRNTGCNLQNLRQAEYIDFNVCVNGSSESTQLRPSYFTFRLQNLVKPSPPEKLSVSISAYEEIHVEWSPPAGGTPPHCLDYEVQLTEHDGDADAPWTAVSTQVETTFTFSQANRSRATCVRVRGKTNMFCANKGFWSEWTRKCFYVSRKDEKQLFILIAVVLSFLTVIIIFIFAAQHKKRTNGEKNISPTALYLE</sequence>
<keyword evidence="4 8" id="KW-1133">Transmembrane helix</keyword>
<feature type="transmembrane region" description="Helical" evidence="8">
    <location>
        <begin position="340"/>
        <end position="361"/>
    </location>
</feature>
<evidence type="ECO:0000256" key="5">
    <source>
        <dbReference type="ARBA" id="ARBA00023136"/>
    </source>
</evidence>
<dbReference type="Gene3D" id="2.60.40.10">
    <property type="entry name" value="Immunoglobulins"/>
    <property type="match status" value="3"/>
</dbReference>
<evidence type="ECO:0000313" key="12">
    <source>
        <dbReference type="Proteomes" id="UP000291020"/>
    </source>
</evidence>
<keyword evidence="7" id="KW-0325">Glycoprotein</keyword>
<feature type="signal peptide" evidence="9">
    <location>
        <begin position="1"/>
        <end position="22"/>
    </location>
</feature>
<evidence type="ECO:0000256" key="9">
    <source>
        <dbReference type="SAM" id="SignalP"/>
    </source>
</evidence>
<dbReference type="Ensembl" id="ENSGAGT00000027909.1">
    <property type="protein sequence ID" value="ENSGAGP00000024526.1"/>
    <property type="gene ID" value="ENSGAGG00000017912.1"/>
</dbReference>
<dbReference type="CDD" id="cd00063">
    <property type="entry name" value="FN3"/>
    <property type="match status" value="2"/>
</dbReference>
<feature type="chain" id="PRO_5019096709" description="Fibronectin type-III domain-containing protein" evidence="9">
    <location>
        <begin position="23"/>
        <end position="381"/>
    </location>
</feature>
<dbReference type="SUPFAM" id="SSF49265">
    <property type="entry name" value="Fibronectin type III"/>
    <property type="match status" value="3"/>
</dbReference>
<evidence type="ECO:0000256" key="7">
    <source>
        <dbReference type="ARBA" id="ARBA00023180"/>
    </source>
</evidence>
<dbReference type="PANTHER" id="PTHR23037">
    <property type="entry name" value="CYTOKINE RECEPTOR"/>
    <property type="match status" value="1"/>
</dbReference>
<reference evidence="11" key="3">
    <citation type="submission" date="2025-09" db="UniProtKB">
        <authorList>
            <consortium name="Ensembl"/>
        </authorList>
    </citation>
    <scope>IDENTIFICATION</scope>
</reference>
<dbReference type="InterPro" id="IPR036116">
    <property type="entry name" value="FN3_sf"/>
</dbReference>
<keyword evidence="2 8" id="KW-0812">Transmembrane</keyword>
<dbReference type="PROSITE" id="PS50853">
    <property type="entry name" value="FN3"/>
    <property type="match status" value="1"/>
</dbReference>
<evidence type="ECO:0000256" key="8">
    <source>
        <dbReference type="SAM" id="Phobius"/>
    </source>
</evidence>
<comment type="subcellular location">
    <subcellularLocation>
        <location evidence="1">Membrane</location>
        <topology evidence="1">Single-pass type I membrane protein</topology>
    </subcellularLocation>
</comment>
<dbReference type="Proteomes" id="UP000291020">
    <property type="component" value="Unassembled WGS sequence"/>
</dbReference>
<evidence type="ECO:0000256" key="2">
    <source>
        <dbReference type="ARBA" id="ARBA00022692"/>
    </source>
</evidence>
<dbReference type="GO" id="GO:0004896">
    <property type="term" value="F:cytokine receptor activity"/>
    <property type="evidence" value="ECO:0007669"/>
    <property type="project" value="TreeGrafter"/>
</dbReference>
<keyword evidence="3 9" id="KW-0732">Signal</keyword>
<dbReference type="AlphaFoldDB" id="A0A452IAH0"/>
<dbReference type="InterPro" id="IPR013783">
    <property type="entry name" value="Ig-like_fold"/>
</dbReference>
<name>A0A452IAH0_9SAUR</name>
<reference evidence="11" key="2">
    <citation type="submission" date="2025-08" db="UniProtKB">
        <authorList>
            <consortium name="Ensembl"/>
        </authorList>
    </citation>
    <scope>IDENTIFICATION</scope>
</reference>
<evidence type="ECO:0000313" key="11">
    <source>
        <dbReference type="Ensembl" id="ENSGAGP00000024526.1"/>
    </source>
</evidence>
<evidence type="ECO:0000256" key="1">
    <source>
        <dbReference type="ARBA" id="ARBA00004479"/>
    </source>
</evidence>
<dbReference type="PANTHER" id="PTHR23037:SF45">
    <property type="entry name" value="INTERLEUKIN 13 RECEPTOR SUBUNIT ALPHA 2"/>
    <property type="match status" value="1"/>
</dbReference>
<dbReference type="STRING" id="38772.ENSGAGP00000024526"/>
<evidence type="ECO:0000259" key="10">
    <source>
        <dbReference type="PROSITE" id="PS50853"/>
    </source>
</evidence>
<keyword evidence="5 8" id="KW-0472">Membrane</keyword>
<evidence type="ECO:0000256" key="6">
    <source>
        <dbReference type="ARBA" id="ARBA00023170"/>
    </source>
</evidence>
<dbReference type="InterPro" id="IPR015321">
    <property type="entry name" value="TypeI_recpt_CBD"/>
</dbReference>
<dbReference type="GO" id="GO:0009897">
    <property type="term" value="C:external side of plasma membrane"/>
    <property type="evidence" value="ECO:0007669"/>
    <property type="project" value="TreeGrafter"/>
</dbReference>
<reference evidence="12" key="1">
    <citation type="journal article" date="2017" name="PLoS ONE">
        <title>The Agassiz's desert tortoise genome provides a resource for the conservation of a threatened species.</title>
        <authorList>
            <person name="Tollis M."/>
            <person name="DeNardo D.F."/>
            <person name="Cornelius J.A."/>
            <person name="Dolby G.A."/>
            <person name="Edwards T."/>
            <person name="Henen B.T."/>
            <person name="Karl A.E."/>
            <person name="Murphy R.W."/>
            <person name="Kusumi K."/>
        </authorList>
    </citation>
    <scope>NUCLEOTIDE SEQUENCE [LARGE SCALE GENOMIC DNA]</scope>
</reference>
<evidence type="ECO:0000256" key="4">
    <source>
        <dbReference type="ARBA" id="ARBA00022989"/>
    </source>
</evidence>
<keyword evidence="6" id="KW-0675">Receptor</keyword>
<feature type="domain" description="Fibronectin type-III" evidence="10">
    <location>
        <begin position="235"/>
        <end position="336"/>
    </location>
</feature>
<accession>A0A452IAH0</accession>
<organism evidence="11 12">
    <name type="scientific">Gopherus agassizii</name>
    <name type="common">Agassiz's desert tortoise</name>
    <dbReference type="NCBI Taxonomy" id="38772"/>
    <lineage>
        <taxon>Eukaryota</taxon>
        <taxon>Metazoa</taxon>
        <taxon>Chordata</taxon>
        <taxon>Craniata</taxon>
        <taxon>Vertebrata</taxon>
        <taxon>Euteleostomi</taxon>
        <taxon>Archelosauria</taxon>
        <taxon>Testudinata</taxon>
        <taxon>Testudines</taxon>
        <taxon>Cryptodira</taxon>
        <taxon>Durocryptodira</taxon>
        <taxon>Testudinoidea</taxon>
        <taxon>Testudinidae</taxon>
        <taxon>Gopherus</taxon>
    </lineage>
</organism>
<evidence type="ECO:0000256" key="3">
    <source>
        <dbReference type="ARBA" id="ARBA00022729"/>
    </source>
</evidence>